<comment type="similarity">
    <text evidence="2">Belongs to the DOCK family.</text>
</comment>
<sequence length="573" mass="64608">MKKNWEESGNFTKVRIQVMVSLSSLNITSAKQRSFKSSLALAKAFANRDTNSPPRSLLKKVEEFCDLLNEIGKDSVHMGKYRHDGEMLGDILYRIAKGYITSPDLRLAYLGKLAEVHTEANAHAEAALCRLHQAKLVAEFLMYKNALSYTDIVLPVIWNTCSPTLNEKEIAEEGCLREDGVCQGPEFSVMGLVGLLEQSLDHYKDAKMYETVNEVAKVLLPIYEKEVLFDNLAMTHKNIGNCFEELGRLTKSGKRLTASYFRVAFFGKKFGDLDGLEFVYKEKPATSLAEIAARFSDAYAKEFGEDFRLIQDSGTVDRSKIDELKAHVQVTYVEPYFEENDERPKASQLIRLSRFVFETPYTLSGKAHGSVDQQHKRKTVLTTESSFPHLKKRLMVVSRREIDLSPIEVSIEAIRNRNTQLRTAVEANPPNAKNLQIVLQGSVRLQVNAGPLEIARVFLSEESIGNFLDTQVQELKRAFQEFVNLCQRSLELNKELIASDQVEYHEDLMEGYRELRKILLPLLRADCKGADKLVSHISPKGLDLRQISESILSFVVGPQASGASPAVLDFLRS</sequence>
<dbReference type="InterPro" id="IPR046770">
    <property type="entry name" value="DOCKER_Lobe_B"/>
</dbReference>
<dbReference type="InterPro" id="IPR046769">
    <property type="entry name" value="DOCKER_Lobe_A"/>
</dbReference>
<dbReference type="PANTHER" id="PTHR23317:SF76">
    <property type="entry name" value="LD20667P"/>
    <property type="match status" value="1"/>
</dbReference>
<proteinExistence type="inferred from homology"/>
<dbReference type="Pfam" id="PF06920">
    <property type="entry name" value="DHR-2_Lobe_A"/>
    <property type="match status" value="1"/>
</dbReference>
<dbReference type="Gene3D" id="1.20.58.740">
    <property type="match status" value="1"/>
</dbReference>
<dbReference type="PROSITE" id="PS51651">
    <property type="entry name" value="DOCKER"/>
    <property type="match status" value="1"/>
</dbReference>
<evidence type="ECO:0000256" key="1">
    <source>
        <dbReference type="ARBA" id="ARBA00022658"/>
    </source>
</evidence>
<reference evidence="4 5" key="1">
    <citation type="journal article" date="2015" name="Genome Biol. Evol.">
        <title>Phylogenomic analyses indicate that early fungi evolved digesting cell walls of algal ancestors of land plants.</title>
        <authorList>
            <person name="Chang Y."/>
            <person name="Wang S."/>
            <person name="Sekimoto S."/>
            <person name="Aerts A.L."/>
            <person name="Choi C."/>
            <person name="Clum A."/>
            <person name="LaButti K.M."/>
            <person name="Lindquist E.A."/>
            <person name="Yee Ngan C."/>
            <person name="Ohm R.A."/>
            <person name="Salamov A.A."/>
            <person name="Grigoriev I.V."/>
            <person name="Spatafora J.W."/>
            <person name="Berbee M.L."/>
        </authorList>
    </citation>
    <scope>NUCLEOTIDE SEQUENCE [LARGE SCALE GENOMIC DNA]</scope>
    <source>
        <strain evidence="4 5">JEL478</strain>
    </source>
</reference>
<evidence type="ECO:0000259" key="3">
    <source>
        <dbReference type="PROSITE" id="PS51651"/>
    </source>
</evidence>
<dbReference type="Gene3D" id="1.25.40.410">
    <property type="match status" value="1"/>
</dbReference>
<evidence type="ECO:0000313" key="5">
    <source>
        <dbReference type="Proteomes" id="UP000070544"/>
    </source>
</evidence>
<dbReference type="Proteomes" id="UP000070544">
    <property type="component" value="Unassembled WGS sequence"/>
</dbReference>
<dbReference type="InterPro" id="IPR046773">
    <property type="entry name" value="DOCKER_Lobe_C"/>
</dbReference>
<evidence type="ECO:0000313" key="4">
    <source>
        <dbReference type="EMBL" id="KXS21645.1"/>
    </source>
</evidence>
<dbReference type="InterPro" id="IPR043161">
    <property type="entry name" value="DOCK_C_lobe_A"/>
</dbReference>
<dbReference type="InterPro" id="IPR027357">
    <property type="entry name" value="DOCKER_dom"/>
</dbReference>
<dbReference type="GO" id="GO:0005085">
    <property type="term" value="F:guanyl-nucleotide exchange factor activity"/>
    <property type="evidence" value="ECO:0007669"/>
    <property type="project" value="UniProtKB-KW"/>
</dbReference>
<keyword evidence="5" id="KW-1185">Reference proteome</keyword>
<feature type="domain" description="DOCKER" evidence="3">
    <location>
        <begin position="97"/>
        <end position="528"/>
    </location>
</feature>
<dbReference type="AlphaFoldDB" id="A0A139AYV4"/>
<dbReference type="Pfam" id="PF20421">
    <property type="entry name" value="DHR-2_Lobe_C"/>
    <property type="match status" value="1"/>
</dbReference>
<dbReference type="STRING" id="1344416.A0A139AYV4"/>
<organism evidence="4 5">
    <name type="scientific">Gonapodya prolifera (strain JEL478)</name>
    <name type="common">Monoblepharis prolifera</name>
    <dbReference type="NCBI Taxonomy" id="1344416"/>
    <lineage>
        <taxon>Eukaryota</taxon>
        <taxon>Fungi</taxon>
        <taxon>Fungi incertae sedis</taxon>
        <taxon>Chytridiomycota</taxon>
        <taxon>Chytridiomycota incertae sedis</taxon>
        <taxon>Monoblepharidomycetes</taxon>
        <taxon>Monoblepharidales</taxon>
        <taxon>Gonapodyaceae</taxon>
        <taxon>Gonapodya</taxon>
    </lineage>
</organism>
<keyword evidence="1" id="KW-0344">Guanine-nucleotide releasing factor</keyword>
<name>A0A139AYV4_GONPJ</name>
<dbReference type="PANTHER" id="PTHR23317">
    <property type="entry name" value="DEDICATOR OF CYTOKINESIS DOCK"/>
    <property type="match status" value="1"/>
</dbReference>
<dbReference type="EMBL" id="KQ965732">
    <property type="protein sequence ID" value="KXS21645.1"/>
    <property type="molecule type" value="Genomic_DNA"/>
</dbReference>
<accession>A0A139AYV4</accession>
<dbReference type="Pfam" id="PF20422">
    <property type="entry name" value="DHR-2_Lobe_B"/>
    <property type="match status" value="1"/>
</dbReference>
<dbReference type="GO" id="GO:0007264">
    <property type="term" value="P:small GTPase-mediated signal transduction"/>
    <property type="evidence" value="ECO:0007669"/>
    <property type="project" value="InterPro"/>
</dbReference>
<protein>
    <submittedName>
        <fullName evidence="4">Dock7 protein</fullName>
    </submittedName>
</protein>
<dbReference type="InterPro" id="IPR026791">
    <property type="entry name" value="DOCK"/>
</dbReference>
<dbReference type="OrthoDB" id="2134735at2759"/>
<evidence type="ECO:0000256" key="2">
    <source>
        <dbReference type="PROSITE-ProRule" id="PRU00984"/>
    </source>
</evidence>
<dbReference type="InterPro" id="IPR043162">
    <property type="entry name" value="DOCK_C_lobe_C"/>
</dbReference>
<gene>
    <name evidence="4" type="ORF">M427DRAFT_275612</name>
</gene>